<accession>X0WDI4</accession>
<feature type="compositionally biased region" description="Basic and acidic residues" evidence="1">
    <location>
        <begin position="9"/>
        <end position="23"/>
    </location>
</feature>
<name>X0WDI4_9ZZZZ</name>
<evidence type="ECO:0000313" key="2">
    <source>
        <dbReference type="EMBL" id="GAG10741.1"/>
    </source>
</evidence>
<dbReference type="AlphaFoldDB" id="X0WDI4"/>
<protein>
    <submittedName>
        <fullName evidence="2">Uncharacterized protein</fullName>
    </submittedName>
</protein>
<organism evidence="2">
    <name type="scientific">marine sediment metagenome</name>
    <dbReference type="NCBI Taxonomy" id="412755"/>
    <lineage>
        <taxon>unclassified sequences</taxon>
        <taxon>metagenomes</taxon>
        <taxon>ecological metagenomes</taxon>
    </lineage>
</organism>
<evidence type="ECO:0000256" key="1">
    <source>
        <dbReference type="SAM" id="MobiDB-lite"/>
    </source>
</evidence>
<dbReference type="EMBL" id="BARS01028633">
    <property type="protein sequence ID" value="GAG10741.1"/>
    <property type="molecule type" value="Genomic_DNA"/>
</dbReference>
<sequence length="151" mass="16738">MLNATTHDGAARQDGTRHHITGPDEAAKLDYTTLYRKDTPMPHPPPERATSPPGTITLGELRGLLPRDVKWPNGRRKFHYYLIAGGKTGKKIHAGRAGNGSLGCGHWIGMRDREHYRIKGADHFDVPYSQVCARCFGPADEVAARVEDKKK</sequence>
<gene>
    <name evidence="2" type="ORF">S01H1_44854</name>
</gene>
<feature type="region of interest" description="Disordered" evidence="1">
    <location>
        <begin position="1"/>
        <end position="23"/>
    </location>
</feature>
<proteinExistence type="predicted"/>
<reference evidence="2" key="1">
    <citation type="journal article" date="2014" name="Front. Microbiol.">
        <title>High frequency of phylogenetically diverse reductive dehalogenase-homologous genes in deep subseafloor sedimentary metagenomes.</title>
        <authorList>
            <person name="Kawai M."/>
            <person name="Futagami T."/>
            <person name="Toyoda A."/>
            <person name="Takaki Y."/>
            <person name="Nishi S."/>
            <person name="Hori S."/>
            <person name="Arai W."/>
            <person name="Tsubouchi T."/>
            <person name="Morono Y."/>
            <person name="Uchiyama I."/>
            <person name="Ito T."/>
            <person name="Fujiyama A."/>
            <person name="Inagaki F."/>
            <person name="Takami H."/>
        </authorList>
    </citation>
    <scope>NUCLEOTIDE SEQUENCE</scope>
    <source>
        <strain evidence="2">Expedition CK06-06</strain>
    </source>
</reference>
<comment type="caution">
    <text evidence="2">The sequence shown here is derived from an EMBL/GenBank/DDBJ whole genome shotgun (WGS) entry which is preliminary data.</text>
</comment>